<dbReference type="AlphaFoldDB" id="A0A7W8M7Z0"/>
<dbReference type="EMBL" id="JACHGB010000002">
    <property type="protein sequence ID" value="MBB5270700.1"/>
    <property type="molecule type" value="Genomic_DNA"/>
</dbReference>
<proteinExistence type="predicted"/>
<name>A0A7W8M7Z0_9BURK</name>
<dbReference type="Pfam" id="PF06073">
    <property type="entry name" value="DUF934"/>
    <property type="match status" value="1"/>
</dbReference>
<dbReference type="PIRSF" id="PIRSF030820">
    <property type="entry name" value="UCP030820"/>
    <property type="match status" value="1"/>
</dbReference>
<dbReference type="Proteomes" id="UP000532440">
    <property type="component" value="Unassembled WGS sequence"/>
</dbReference>
<dbReference type="InterPro" id="IPR008318">
    <property type="entry name" value="UCP030820"/>
</dbReference>
<protein>
    <submittedName>
        <fullName evidence="1">Uncharacterized protein (DUF934 family)</fullName>
    </submittedName>
</protein>
<gene>
    <name evidence="1" type="ORF">HNQ70_000704</name>
</gene>
<sequence length="182" mass="19860">MPTLIDRHGVRADDWRLLEGPAEEASPDDALLVPLQDWLAQADALRSRHHGRLGVLLDPADDPAALAGDLDALELVAVTFPAFTDGRGYSIARLLRERLGWKGELRAVGDVLRDQLFYMSRCGFDSFALADGESAEDALRHFGTFSEPYQAAVDRGPLFARRIPAPAGHDAATGQRWQGASQ</sequence>
<comment type="caution">
    <text evidence="1">The sequence shown here is derived from an EMBL/GenBank/DDBJ whole genome shotgun (WGS) entry which is preliminary data.</text>
</comment>
<evidence type="ECO:0000313" key="2">
    <source>
        <dbReference type="Proteomes" id="UP000532440"/>
    </source>
</evidence>
<keyword evidence="2" id="KW-1185">Reference proteome</keyword>
<reference evidence="1 2" key="1">
    <citation type="submission" date="2020-08" db="EMBL/GenBank/DDBJ databases">
        <title>Genomic Encyclopedia of Type Strains, Phase IV (KMG-IV): sequencing the most valuable type-strain genomes for metagenomic binning, comparative biology and taxonomic classification.</title>
        <authorList>
            <person name="Goeker M."/>
        </authorList>
    </citation>
    <scope>NUCLEOTIDE SEQUENCE [LARGE SCALE GENOMIC DNA]</scope>
    <source>
        <strain evidence="1 2">DSM 29781</strain>
    </source>
</reference>
<organism evidence="1 2">
    <name type="scientific">Quisquiliibacterium transsilvanicum</name>
    <dbReference type="NCBI Taxonomy" id="1549638"/>
    <lineage>
        <taxon>Bacteria</taxon>
        <taxon>Pseudomonadati</taxon>
        <taxon>Pseudomonadota</taxon>
        <taxon>Betaproteobacteria</taxon>
        <taxon>Burkholderiales</taxon>
        <taxon>Burkholderiaceae</taxon>
        <taxon>Quisquiliibacterium</taxon>
    </lineage>
</organism>
<accession>A0A7W8M7Z0</accession>
<evidence type="ECO:0000313" key="1">
    <source>
        <dbReference type="EMBL" id="MBB5270700.1"/>
    </source>
</evidence>
<dbReference type="RefSeq" id="WP_183964356.1">
    <property type="nucleotide sequence ID" value="NZ_BAABEW010000008.1"/>
</dbReference>